<gene>
    <name evidence="3" type="ORF">CRHIZ90672A_00000155</name>
</gene>
<dbReference type="PANTHER" id="PTHR42678">
    <property type="entry name" value="AMIDASE"/>
    <property type="match status" value="1"/>
</dbReference>
<feature type="domain" description="Amidase" evidence="2">
    <location>
        <begin position="31"/>
        <end position="456"/>
    </location>
</feature>
<accession>A0A9N9VIE5</accession>
<feature type="non-terminal residue" evidence="3">
    <location>
        <position position="1"/>
    </location>
</feature>
<protein>
    <recommendedName>
        <fullName evidence="2">Amidase domain-containing protein</fullName>
    </recommendedName>
</protein>
<dbReference type="SUPFAM" id="SSF75304">
    <property type="entry name" value="Amidase signature (AS) enzymes"/>
    <property type="match status" value="1"/>
</dbReference>
<evidence type="ECO:0000313" key="4">
    <source>
        <dbReference type="Proteomes" id="UP000696573"/>
    </source>
</evidence>
<proteinExistence type="predicted"/>
<dbReference type="Gene3D" id="3.90.1300.10">
    <property type="entry name" value="Amidase signature (AS) domain"/>
    <property type="match status" value="1"/>
</dbReference>
<keyword evidence="4" id="KW-1185">Reference proteome</keyword>
<feature type="region of interest" description="Disordered" evidence="1">
    <location>
        <begin position="489"/>
        <end position="510"/>
    </location>
</feature>
<dbReference type="Proteomes" id="UP000696573">
    <property type="component" value="Unassembled WGS sequence"/>
</dbReference>
<dbReference type="AlphaFoldDB" id="A0A9N9VIE5"/>
<organism evidence="3 4">
    <name type="scientific">Clonostachys rhizophaga</name>
    <dbReference type="NCBI Taxonomy" id="160324"/>
    <lineage>
        <taxon>Eukaryota</taxon>
        <taxon>Fungi</taxon>
        <taxon>Dikarya</taxon>
        <taxon>Ascomycota</taxon>
        <taxon>Pezizomycotina</taxon>
        <taxon>Sordariomycetes</taxon>
        <taxon>Hypocreomycetidae</taxon>
        <taxon>Hypocreales</taxon>
        <taxon>Bionectriaceae</taxon>
        <taxon>Clonostachys</taxon>
    </lineage>
</organism>
<evidence type="ECO:0000259" key="2">
    <source>
        <dbReference type="Pfam" id="PF01425"/>
    </source>
</evidence>
<feature type="compositionally biased region" description="Basic and acidic residues" evidence="1">
    <location>
        <begin position="495"/>
        <end position="510"/>
    </location>
</feature>
<dbReference type="EMBL" id="CABFNQ020000694">
    <property type="protein sequence ID" value="CAH0023746.1"/>
    <property type="molecule type" value="Genomic_DNA"/>
</dbReference>
<dbReference type="OrthoDB" id="566138at2759"/>
<evidence type="ECO:0000313" key="3">
    <source>
        <dbReference type="EMBL" id="CAH0023746.1"/>
    </source>
</evidence>
<dbReference type="Pfam" id="PF01425">
    <property type="entry name" value="Amidase"/>
    <property type="match status" value="1"/>
</dbReference>
<comment type="caution">
    <text evidence="3">The sequence shown here is derived from an EMBL/GenBank/DDBJ whole genome shotgun (WGS) entry which is preliminary data.</text>
</comment>
<dbReference type="InterPro" id="IPR023631">
    <property type="entry name" value="Amidase_dom"/>
</dbReference>
<name>A0A9N9VIE5_9HYPO</name>
<reference evidence="3" key="1">
    <citation type="submission" date="2021-10" db="EMBL/GenBank/DDBJ databases">
        <authorList>
            <person name="Piombo E."/>
        </authorList>
    </citation>
    <scope>NUCLEOTIDE SEQUENCE</scope>
</reference>
<sequence>MLAKRTITSVSLVEQLLEHISLNDKGRNLRAVLSTAPRDTLIKAASQLDDERAQGKLRGPLHGIPILIKVRSFALVDAKPAGNADVVEELIKDGLIILAKTNLNTDLFSRGFNSINGFSAVGGQTNSAYIKGGLQDGEAAMGHSSPLGSSTGSAVGVSAGYSPVALGTETEGYLVQPAARAALYALKPTPGSVKMDGVWTLSHHFDAIGGMAKSVTDLALITELLHTDQVRSTLPKDSYLSILSKDFENLKVGFLDPILWHLPEGLCPQIPNVVQELNEAYEQAIEKIKASGAHVEYPVPLPSFDKLTIPDDEMTAMEVIILREYSRNIDQYLGDLQDCKVRTTAELIAWNEEHAEIEMPFDHANQQRLIQAYKERPTAERYDEARRHMKKVVIEDGFEPLFSGKGLDLVAVPQDSRIPSMATASGYPIATVPLGVLKDYGRPFGLAVMAKAGREDILFKFMSAFEATFPKRAIPTLLLQPITETVSPEMNDTVHGTKGDNWRRKSNQEL</sequence>
<dbReference type="PANTHER" id="PTHR42678:SF34">
    <property type="entry name" value="OS04G0183300 PROTEIN"/>
    <property type="match status" value="1"/>
</dbReference>
<evidence type="ECO:0000256" key="1">
    <source>
        <dbReference type="SAM" id="MobiDB-lite"/>
    </source>
</evidence>
<dbReference type="InterPro" id="IPR036928">
    <property type="entry name" value="AS_sf"/>
</dbReference>